<gene>
    <name evidence="1" type="ORF">MA16_Dca001480</name>
</gene>
<proteinExistence type="predicted"/>
<name>A0A2I0WMI6_9ASPA</name>
<dbReference type="EMBL" id="KZ502537">
    <property type="protein sequence ID" value="PKU76874.1"/>
    <property type="molecule type" value="Genomic_DNA"/>
</dbReference>
<evidence type="ECO:0000313" key="2">
    <source>
        <dbReference type="Proteomes" id="UP000233837"/>
    </source>
</evidence>
<accession>A0A2I0WMI6</accession>
<organism evidence="1 2">
    <name type="scientific">Dendrobium catenatum</name>
    <dbReference type="NCBI Taxonomy" id="906689"/>
    <lineage>
        <taxon>Eukaryota</taxon>
        <taxon>Viridiplantae</taxon>
        <taxon>Streptophyta</taxon>
        <taxon>Embryophyta</taxon>
        <taxon>Tracheophyta</taxon>
        <taxon>Spermatophyta</taxon>
        <taxon>Magnoliopsida</taxon>
        <taxon>Liliopsida</taxon>
        <taxon>Asparagales</taxon>
        <taxon>Orchidaceae</taxon>
        <taxon>Epidendroideae</taxon>
        <taxon>Malaxideae</taxon>
        <taxon>Dendrobiinae</taxon>
        <taxon>Dendrobium</taxon>
    </lineage>
</organism>
<protein>
    <recommendedName>
        <fullName evidence="3">Retrotransposon gag domain-containing protein</fullName>
    </recommendedName>
</protein>
<sequence length="125" mass="14152">MAAMTQMIKNAQTQAGGSGGTVMNKNLKLFQDMKPPSFVGGGAIEAEDWLMKVEKILEGMLCPQDRRVALAAYAFNGEAERWWRSQLEETFGGRPSNQITWEEFVKVFRDWYVPMLLGGQYKINL</sequence>
<evidence type="ECO:0008006" key="3">
    <source>
        <dbReference type="Google" id="ProtNLM"/>
    </source>
</evidence>
<evidence type="ECO:0000313" key="1">
    <source>
        <dbReference type="EMBL" id="PKU76874.1"/>
    </source>
</evidence>
<reference evidence="1 2" key="1">
    <citation type="journal article" date="2016" name="Sci. Rep.">
        <title>The Dendrobium catenatum Lindl. genome sequence provides insights into polysaccharide synthase, floral development and adaptive evolution.</title>
        <authorList>
            <person name="Zhang G.Q."/>
            <person name="Xu Q."/>
            <person name="Bian C."/>
            <person name="Tsai W.C."/>
            <person name="Yeh C.M."/>
            <person name="Liu K.W."/>
            <person name="Yoshida K."/>
            <person name="Zhang L.S."/>
            <person name="Chang S.B."/>
            <person name="Chen F."/>
            <person name="Shi Y."/>
            <person name="Su Y.Y."/>
            <person name="Zhang Y.Q."/>
            <person name="Chen L.J."/>
            <person name="Yin Y."/>
            <person name="Lin M."/>
            <person name="Huang H."/>
            <person name="Deng H."/>
            <person name="Wang Z.W."/>
            <person name="Zhu S.L."/>
            <person name="Zhao X."/>
            <person name="Deng C."/>
            <person name="Niu S.C."/>
            <person name="Huang J."/>
            <person name="Wang M."/>
            <person name="Liu G.H."/>
            <person name="Yang H.J."/>
            <person name="Xiao X.J."/>
            <person name="Hsiao Y.Y."/>
            <person name="Wu W.L."/>
            <person name="Chen Y.Y."/>
            <person name="Mitsuda N."/>
            <person name="Ohme-Takagi M."/>
            <person name="Luo Y.B."/>
            <person name="Van de Peer Y."/>
            <person name="Liu Z.J."/>
        </authorList>
    </citation>
    <scope>NUCLEOTIDE SEQUENCE [LARGE SCALE GENOMIC DNA]</scope>
    <source>
        <tissue evidence="1">The whole plant</tissue>
    </source>
</reference>
<dbReference type="Proteomes" id="UP000233837">
    <property type="component" value="Unassembled WGS sequence"/>
</dbReference>
<reference evidence="1 2" key="2">
    <citation type="journal article" date="2017" name="Nature">
        <title>The Apostasia genome and the evolution of orchids.</title>
        <authorList>
            <person name="Zhang G.Q."/>
            <person name="Liu K.W."/>
            <person name="Li Z."/>
            <person name="Lohaus R."/>
            <person name="Hsiao Y.Y."/>
            <person name="Niu S.C."/>
            <person name="Wang J.Y."/>
            <person name="Lin Y.C."/>
            <person name="Xu Q."/>
            <person name="Chen L.J."/>
            <person name="Yoshida K."/>
            <person name="Fujiwara S."/>
            <person name="Wang Z.W."/>
            <person name="Zhang Y.Q."/>
            <person name="Mitsuda N."/>
            <person name="Wang M."/>
            <person name="Liu G.H."/>
            <person name="Pecoraro L."/>
            <person name="Huang H.X."/>
            <person name="Xiao X.J."/>
            <person name="Lin M."/>
            <person name="Wu X.Y."/>
            <person name="Wu W.L."/>
            <person name="Chen Y.Y."/>
            <person name="Chang S.B."/>
            <person name="Sakamoto S."/>
            <person name="Ohme-Takagi M."/>
            <person name="Yagi M."/>
            <person name="Zeng S.J."/>
            <person name="Shen C.Y."/>
            <person name="Yeh C.M."/>
            <person name="Luo Y.B."/>
            <person name="Tsai W.C."/>
            <person name="Van de Peer Y."/>
            <person name="Liu Z.J."/>
        </authorList>
    </citation>
    <scope>NUCLEOTIDE SEQUENCE [LARGE SCALE GENOMIC DNA]</scope>
    <source>
        <tissue evidence="1">The whole plant</tissue>
    </source>
</reference>
<keyword evidence="2" id="KW-1185">Reference proteome</keyword>
<dbReference type="AlphaFoldDB" id="A0A2I0WMI6"/>